<gene>
    <name evidence="3" type="ORF">HZF10_10820</name>
</gene>
<evidence type="ECO:0000256" key="1">
    <source>
        <dbReference type="SAM" id="SignalP"/>
    </source>
</evidence>
<proteinExistence type="predicted"/>
<feature type="signal peptide" evidence="1">
    <location>
        <begin position="1"/>
        <end position="20"/>
    </location>
</feature>
<comment type="caution">
    <text evidence="3">The sequence shown here is derived from an EMBL/GenBank/DDBJ whole genome shotgun (WGS) entry which is preliminary data.</text>
</comment>
<dbReference type="AlphaFoldDB" id="A0A7Y9C5L3"/>
<sequence>MINKIAAAAILIMAFANAYAQEKNVQKKKFPIGVRAGYNLSNVTQIRSESRSSYYVGVFVPYRFAKWYGLQPEIGYSRQGAVVNKENYHYPAEGAPTMTYKLDYIGVALNNKVFVYKGLHLMVAPYADLLVHHNKLYIERTYTVKQKEHHDIGVIFGTGWEFDSGFGVELRFKRGFTDIVYYPDYPYVINSSISTSVAQLGITYKF</sequence>
<keyword evidence="1" id="KW-0732">Signal</keyword>
<evidence type="ECO:0000259" key="2">
    <source>
        <dbReference type="Pfam" id="PF13568"/>
    </source>
</evidence>
<dbReference type="RefSeq" id="WP_176006225.1">
    <property type="nucleotide sequence ID" value="NZ_JABWMI010000011.1"/>
</dbReference>
<evidence type="ECO:0000313" key="3">
    <source>
        <dbReference type="EMBL" id="NYA71416.1"/>
    </source>
</evidence>
<dbReference type="Proteomes" id="UP000535020">
    <property type="component" value="Unassembled WGS sequence"/>
</dbReference>
<reference evidence="3 4" key="1">
    <citation type="submission" date="2020-07" db="EMBL/GenBank/DDBJ databases">
        <authorList>
            <person name="Sun Q."/>
        </authorList>
    </citation>
    <scope>NUCLEOTIDE SEQUENCE [LARGE SCALE GENOMIC DNA]</scope>
    <source>
        <strain evidence="3 4">MAH-1</strain>
    </source>
</reference>
<dbReference type="SUPFAM" id="SSF56925">
    <property type="entry name" value="OMPA-like"/>
    <property type="match status" value="1"/>
</dbReference>
<organism evidence="3 4">
    <name type="scientific">Flavobacterium agri</name>
    <dbReference type="NCBI Taxonomy" id="2743471"/>
    <lineage>
        <taxon>Bacteria</taxon>
        <taxon>Pseudomonadati</taxon>
        <taxon>Bacteroidota</taxon>
        <taxon>Flavobacteriia</taxon>
        <taxon>Flavobacteriales</taxon>
        <taxon>Flavobacteriaceae</taxon>
        <taxon>Flavobacterium</taxon>
    </lineage>
</organism>
<dbReference type="InterPro" id="IPR025665">
    <property type="entry name" value="Beta-barrel_OMP_2"/>
</dbReference>
<protein>
    <submittedName>
        <fullName evidence="3">PorT family protein</fullName>
    </submittedName>
</protein>
<dbReference type="InterPro" id="IPR011250">
    <property type="entry name" value="OMP/PagP_B-barrel"/>
</dbReference>
<feature type="domain" description="Outer membrane protein beta-barrel" evidence="2">
    <location>
        <begin position="20"/>
        <end position="179"/>
    </location>
</feature>
<name>A0A7Y9C5L3_9FLAO</name>
<keyword evidence="4" id="KW-1185">Reference proteome</keyword>
<evidence type="ECO:0000313" key="4">
    <source>
        <dbReference type="Proteomes" id="UP000535020"/>
    </source>
</evidence>
<accession>A0A7Y9C5L3</accession>
<dbReference type="Pfam" id="PF13568">
    <property type="entry name" value="OMP_b-brl_2"/>
    <property type="match status" value="1"/>
</dbReference>
<dbReference type="EMBL" id="JACBJI010000004">
    <property type="protein sequence ID" value="NYA71416.1"/>
    <property type="molecule type" value="Genomic_DNA"/>
</dbReference>
<feature type="chain" id="PRO_5030917983" evidence="1">
    <location>
        <begin position="21"/>
        <end position="206"/>
    </location>
</feature>